<dbReference type="InterPro" id="IPR017226">
    <property type="entry name" value="BHMT-like"/>
</dbReference>
<evidence type="ECO:0000259" key="5">
    <source>
        <dbReference type="PROSITE" id="PS50970"/>
    </source>
</evidence>
<keyword evidence="2 4" id="KW-0808">Transferase</keyword>
<evidence type="ECO:0000313" key="6">
    <source>
        <dbReference type="EMBL" id="SMQ13613.1"/>
    </source>
</evidence>
<dbReference type="InterPro" id="IPR036589">
    <property type="entry name" value="HCY_dom_sf"/>
</dbReference>
<dbReference type="PROSITE" id="PS50970">
    <property type="entry name" value="HCY"/>
    <property type="match status" value="1"/>
</dbReference>
<feature type="binding site" evidence="3 4">
    <location>
        <position position="277"/>
    </location>
    <ligand>
        <name>Zn(2+)</name>
        <dbReference type="ChEBI" id="CHEBI:29105"/>
    </ligand>
</feature>
<evidence type="ECO:0000313" key="8">
    <source>
        <dbReference type="Proteomes" id="UP000215450"/>
    </source>
</evidence>
<dbReference type="STRING" id="1522312.GCA_900177895_00791"/>
<proteinExistence type="predicted"/>
<name>A0A238HIV0_9NEIS</name>
<evidence type="ECO:0000256" key="3">
    <source>
        <dbReference type="PIRSR" id="PIRSR037505-2"/>
    </source>
</evidence>
<gene>
    <name evidence="6" type="primary">mmuM</name>
    <name evidence="6" type="ORF">KEBURONENSIS_00680</name>
    <name evidence="7" type="ORF">KEBURONENSIS_01565</name>
</gene>
<accession>A0A238HIV0</accession>
<reference evidence="7 8" key="2">
    <citation type="submission" date="2017-06" db="EMBL/GenBank/DDBJ databases">
        <authorList>
            <person name="Kim H.J."/>
            <person name="Triplett B.A."/>
        </authorList>
    </citation>
    <scope>NUCLEOTIDE SEQUENCE [LARGE SCALE GENOMIC DNA]</scope>
    <source>
        <strain evidence="7">Kingella_eburonensis</strain>
    </source>
</reference>
<dbReference type="GO" id="GO:0008270">
    <property type="term" value="F:zinc ion binding"/>
    <property type="evidence" value="ECO:0007669"/>
    <property type="project" value="InterPro"/>
</dbReference>
<organism evidence="6">
    <name type="scientific">Kingella negevensis</name>
    <dbReference type="NCBI Taxonomy" id="1522312"/>
    <lineage>
        <taxon>Bacteria</taxon>
        <taxon>Pseudomonadati</taxon>
        <taxon>Pseudomonadota</taxon>
        <taxon>Betaproteobacteria</taxon>
        <taxon>Neisseriales</taxon>
        <taxon>Neisseriaceae</taxon>
        <taxon>Kingella</taxon>
    </lineage>
</organism>
<dbReference type="GO" id="GO:0008168">
    <property type="term" value="F:methyltransferase activity"/>
    <property type="evidence" value="ECO:0007669"/>
    <property type="project" value="UniProtKB-UniRule"/>
</dbReference>
<feature type="domain" description="Hcy-binding" evidence="5">
    <location>
        <begin position="1"/>
        <end position="292"/>
    </location>
</feature>
<dbReference type="Gene3D" id="3.20.20.330">
    <property type="entry name" value="Homocysteine-binding-like domain"/>
    <property type="match status" value="1"/>
</dbReference>
<dbReference type="GO" id="GO:0032259">
    <property type="term" value="P:methylation"/>
    <property type="evidence" value="ECO:0007669"/>
    <property type="project" value="UniProtKB-KW"/>
</dbReference>
<keyword evidence="1 4" id="KW-0489">Methyltransferase</keyword>
<evidence type="ECO:0000256" key="1">
    <source>
        <dbReference type="ARBA" id="ARBA00022603"/>
    </source>
</evidence>
<dbReference type="SUPFAM" id="SSF82282">
    <property type="entry name" value="Homocysteine S-methyltransferase"/>
    <property type="match status" value="1"/>
</dbReference>
<dbReference type="PANTHER" id="PTHR11103:SF18">
    <property type="entry name" value="SLR1189 PROTEIN"/>
    <property type="match status" value="1"/>
</dbReference>
<protein>
    <submittedName>
        <fullName evidence="6">Homocysteine S-methyltransferase</fullName>
        <ecNumber evidence="6">2.1.1.10</ecNumber>
    </submittedName>
</protein>
<reference evidence="6" key="1">
    <citation type="submission" date="2017-05" db="EMBL/GenBank/DDBJ databases">
        <authorList>
            <person name="Song R."/>
            <person name="Chenine A.L."/>
            <person name="Ruprecht R.M."/>
        </authorList>
    </citation>
    <scope>NUCLEOTIDE SEQUENCE</scope>
    <source>
        <strain evidence="6">Kingella_eburonensis</strain>
    </source>
</reference>
<dbReference type="Proteomes" id="UP000215450">
    <property type="component" value="Unassembled WGS sequence"/>
</dbReference>
<dbReference type="Pfam" id="PF02574">
    <property type="entry name" value="S-methyl_trans"/>
    <property type="match status" value="1"/>
</dbReference>
<feature type="binding site" evidence="3 4">
    <location>
        <position position="203"/>
    </location>
    <ligand>
        <name>Zn(2+)</name>
        <dbReference type="ChEBI" id="CHEBI:29105"/>
    </ligand>
</feature>
<dbReference type="EMBL" id="FXUV02000034">
    <property type="protein sequence ID" value="SNB75093.1"/>
    <property type="molecule type" value="Genomic_DNA"/>
</dbReference>
<dbReference type="PANTHER" id="PTHR11103">
    <property type="entry name" value="SLR1189 PROTEIN"/>
    <property type="match status" value="1"/>
</dbReference>
<keyword evidence="3 4" id="KW-0862">Zinc</keyword>
<dbReference type="PIRSF" id="PIRSF037505">
    <property type="entry name" value="Betaine_HMT"/>
    <property type="match status" value="1"/>
</dbReference>
<evidence type="ECO:0000313" key="7">
    <source>
        <dbReference type="EMBL" id="SNB75093.1"/>
    </source>
</evidence>
<keyword evidence="3 4" id="KW-0479">Metal-binding</keyword>
<dbReference type="OrthoDB" id="9803687at2"/>
<dbReference type="EMBL" id="FXUV01000085">
    <property type="protein sequence ID" value="SMQ13613.1"/>
    <property type="molecule type" value="Genomic_DNA"/>
</dbReference>
<dbReference type="GO" id="GO:0009086">
    <property type="term" value="P:methionine biosynthetic process"/>
    <property type="evidence" value="ECO:0007669"/>
    <property type="project" value="InterPro"/>
</dbReference>
<dbReference type="EC" id="2.1.1.10" evidence="6"/>
<dbReference type="InterPro" id="IPR003726">
    <property type="entry name" value="HCY_dom"/>
</dbReference>
<keyword evidence="8" id="KW-1185">Reference proteome</keyword>
<comment type="cofactor">
    <cofactor evidence="3">
        <name>Zn(2+)</name>
        <dbReference type="ChEBI" id="CHEBI:29105"/>
    </cofactor>
    <text evidence="3">Binds 1 zinc ion per subunit.</text>
</comment>
<dbReference type="AlphaFoldDB" id="A0A238HIV0"/>
<evidence type="ECO:0000256" key="4">
    <source>
        <dbReference type="PROSITE-ProRule" id="PRU00333"/>
    </source>
</evidence>
<evidence type="ECO:0000256" key="2">
    <source>
        <dbReference type="ARBA" id="ARBA00022679"/>
    </source>
</evidence>
<feature type="binding site" evidence="3 4">
    <location>
        <position position="278"/>
    </location>
    <ligand>
        <name>Zn(2+)</name>
        <dbReference type="ChEBI" id="CHEBI:29105"/>
    </ligand>
</feature>
<sequence>MTIILDGGMGRELHRRGAPFRQPEWSALALTEAPEAVRDTHLDFIRAGADVITSNSYAVVPFHIGESRFQNEAEDLAATAGNLAREAVELSGKSVQVTGSLPPLFGSYRPDLFDETKADELAQPLICGLSPFVDFWLVETVSSTVEARNWRKQLGGDNRPLWLSFTLDDTQSHDEPVLRSGESVRVAAQVARELGAAAMLFNCSQPEVMLAAVQAAADVLSGSLKIGVYANAFEPVSDEMNDANDGLDEIRKDTTPQNYLAWATAWCDAGAEIVGGCCGISPEHIGLLAENLK</sequence>